<comment type="caution">
    <text evidence="5">The sequence shown here is derived from an EMBL/GenBank/DDBJ whole genome shotgun (WGS) entry which is preliminary data.</text>
</comment>
<name>A0ABD3NTM9_9STRA</name>
<proteinExistence type="inferred from homology"/>
<dbReference type="Pfam" id="PF00280">
    <property type="entry name" value="potato_inhibit"/>
    <property type="match status" value="1"/>
</dbReference>
<gene>
    <name evidence="5" type="ORF">HJC23_002687</name>
</gene>
<keyword evidence="6" id="KW-1185">Reference proteome</keyword>
<evidence type="ECO:0000313" key="6">
    <source>
        <dbReference type="Proteomes" id="UP001516023"/>
    </source>
</evidence>
<accession>A0ABD3NTM9</accession>
<evidence type="ECO:0000313" key="5">
    <source>
        <dbReference type="EMBL" id="KAL3778781.1"/>
    </source>
</evidence>
<dbReference type="InterPro" id="IPR036354">
    <property type="entry name" value="Prot_inh_pot1_sf"/>
</dbReference>
<dbReference type="AlphaFoldDB" id="A0ABD3NTM9"/>
<evidence type="ECO:0000256" key="3">
    <source>
        <dbReference type="ARBA" id="ARBA00022900"/>
    </source>
</evidence>
<feature type="signal peptide" evidence="4">
    <location>
        <begin position="1"/>
        <end position="33"/>
    </location>
</feature>
<evidence type="ECO:0000256" key="4">
    <source>
        <dbReference type="SAM" id="SignalP"/>
    </source>
</evidence>
<dbReference type="InterPro" id="IPR000864">
    <property type="entry name" value="Prot_inh_pot1"/>
</dbReference>
<dbReference type="Proteomes" id="UP001516023">
    <property type="component" value="Unassembled WGS sequence"/>
</dbReference>
<dbReference type="PANTHER" id="PTHR33091:SF29">
    <property type="entry name" value="SUBTILISIN INHIBITOR 1"/>
    <property type="match status" value="1"/>
</dbReference>
<feature type="chain" id="PRO_5044764884" evidence="4">
    <location>
        <begin position="34"/>
        <end position="168"/>
    </location>
</feature>
<dbReference type="Gene3D" id="3.30.10.10">
    <property type="entry name" value="Trypsin Inhibitor V, subunit A"/>
    <property type="match status" value="1"/>
</dbReference>
<reference evidence="5 6" key="1">
    <citation type="journal article" date="2020" name="G3 (Bethesda)">
        <title>Improved Reference Genome for Cyclotella cryptica CCMP332, a Model for Cell Wall Morphogenesis, Salinity Adaptation, and Lipid Production in Diatoms (Bacillariophyta).</title>
        <authorList>
            <person name="Roberts W.R."/>
            <person name="Downey K.M."/>
            <person name="Ruck E.C."/>
            <person name="Traller J.C."/>
            <person name="Alverson A.J."/>
        </authorList>
    </citation>
    <scope>NUCLEOTIDE SEQUENCE [LARGE SCALE GENOMIC DNA]</scope>
    <source>
        <strain evidence="5 6">CCMP332</strain>
    </source>
</reference>
<sequence length="168" mass="19143">MRRTPRQHSQIIRVISLLLIVVAVSLLLTATHATSYIEIESNAVTTSSKMRPEFPSHWGSPPRIQTRDLVQLPGNYGKGSGTLRNWILQKMAEDEQRSDTRETTTKWPELSLVGMTGEEAQNAIRAVDDTLEVRIVPEGSMVTMDYRLDRVRIYVDEENRVVRQPKRG</sequence>
<evidence type="ECO:0000256" key="2">
    <source>
        <dbReference type="ARBA" id="ARBA00022690"/>
    </source>
</evidence>
<comment type="similarity">
    <text evidence="1">Belongs to the protease inhibitor I13 (potato type I serine protease inhibitor) family.</text>
</comment>
<keyword evidence="3" id="KW-0722">Serine protease inhibitor</keyword>
<dbReference type="EMBL" id="JABMIG020000419">
    <property type="protein sequence ID" value="KAL3778781.1"/>
    <property type="molecule type" value="Genomic_DNA"/>
</dbReference>
<evidence type="ECO:0000256" key="1">
    <source>
        <dbReference type="ARBA" id="ARBA00008210"/>
    </source>
</evidence>
<dbReference type="GO" id="GO:0004867">
    <property type="term" value="F:serine-type endopeptidase inhibitor activity"/>
    <property type="evidence" value="ECO:0007669"/>
    <property type="project" value="UniProtKB-KW"/>
</dbReference>
<keyword evidence="2" id="KW-0646">Protease inhibitor</keyword>
<protein>
    <submittedName>
        <fullName evidence="5">Uncharacterized protein</fullName>
    </submittedName>
</protein>
<dbReference type="PRINTS" id="PR00292">
    <property type="entry name" value="POTATOINHBTR"/>
</dbReference>
<keyword evidence="4" id="KW-0732">Signal</keyword>
<dbReference type="SUPFAM" id="SSF54654">
    <property type="entry name" value="CI-2 family of serine protease inhibitors"/>
    <property type="match status" value="1"/>
</dbReference>
<organism evidence="5 6">
    <name type="scientific">Cyclotella cryptica</name>
    <dbReference type="NCBI Taxonomy" id="29204"/>
    <lineage>
        <taxon>Eukaryota</taxon>
        <taxon>Sar</taxon>
        <taxon>Stramenopiles</taxon>
        <taxon>Ochrophyta</taxon>
        <taxon>Bacillariophyta</taxon>
        <taxon>Coscinodiscophyceae</taxon>
        <taxon>Thalassiosirophycidae</taxon>
        <taxon>Stephanodiscales</taxon>
        <taxon>Stephanodiscaceae</taxon>
        <taxon>Cyclotella</taxon>
    </lineage>
</organism>
<dbReference type="PANTHER" id="PTHR33091">
    <property type="entry name" value="PROTEIN, PUTATIVE, EXPRESSED-RELATED"/>
    <property type="match status" value="1"/>
</dbReference>